<sequence>MYYGRLARFALALKASLVCGIYQGMNASKWQIAKITTFVTSCICLDETMTAGTECLVWMAREVMIG</sequence>
<keyword evidence="3" id="KW-1185">Reference proteome</keyword>
<feature type="chain" id="PRO_5012058923" description="Secreted protein" evidence="1">
    <location>
        <begin position="28"/>
        <end position="66"/>
    </location>
</feature>
<proteinExistence type="predicted"/>
<keyword evidence="1" id="KW-0732">Signal</keyword>
<evidence type="ECO:0008006" key="4">
    <source>
        <dbReference type="Google" id="ProtNLM"/>
    </source>
</evidence>
<gene>
    <name evidence="2" type="ORF">PHMEG_0009223</name>
</gene>
<dbReference type="Proteomes" id="UP000198211">
    <property type="component" value="Unassembled WGS sequence"/>
</dbReference>
<name>A0A225WJ66_9STRA</name>
<evidence type="ECO:0000313" key="2">
    <source>
        <dbReference type="EMBL" id="OWZ16910.1"/>
    </source>
</evidence>
<dbReference type="AlphaFoldDB" id="A0A225WJ66"/>
<organism evidence="2 3">
    <name type="scientific">Phytophthora megakarya</name>
    <dbReference type="NCBI Taxonomy" id="4795"/>
    <lineage>
        <taxon>Eukaryota</taxon>
        <taxon>Sar</taxon>
        <taxon>Stramenopiles</taxon>
        <taxon>Oomycota</taxon>
        <taxon>Peronosporomycetes</taxon>
        <taxon>Peronosporales</taxon>
        <taxon>Peronosporaceae</taxon>
        <taxon>Phytophthora</taxon>
    </lineage>
</organism>
<dbReference type="EMBL" id="NBNE01000847">
    <property type="protein sequence ID" value="OWZ16910.1"/>
    <property type="molecule type" value="Genomic_DNA"/>
</dbReference>
<feature type="signal peptide" evidence="1">
    <location>
        <begin position="1"/>
        <end position="27"/>
    </location>
</feature>
<evidence type="ECO:0000313" key="3">
    <source>
        <dbReference type="Proteomes" id="UP000198211"/>
    </source>
</evidence>
<accession>A0A225WJ66</accession>
<evidence type="ECO:0000256" key="1">
    <source>
        <dbReference type="SAM" id="SignalP"/>
    </source>
</evidence>
<reference evidence="3" key="1">
    <citation type="submission" date="2017-03" db="EMBL/GenBank/DDBJ databases">
        <title>Phytopthora megakarya and P. palmivora, two closely related causual agents of cacao black pod achieved similar genome size and gene model numbers by different mechanisms.</title>
        <authorList>
            <person name="Ali S."/>
            <person name="Shao J."/>
            <person name="Larry D.J."/>
            <person name="Kronmiller B."/>
            <person name="Shen D."/>
            <person name="Strem M.D."/>
            <person name="Melnick R.L."/>
            <person name="Guiltinan M.J."/>
            <person name="Tyler B.M."/>
            <person name="Meinhardt L.W."/>
            <person name="Bailey B.A."/>
        </authorList>
    </citation>
    <scope>NUCLEOTIDE SEQUENCE [LARGE SCALE GENOMIC DNA]</scope>
    <source>
        <strain evidence="3">zdho120</strain>
    </source>
</reference>
<protein>
    <recommendedName>
        <fullName evidence="4">Secreted protein</fullName>
    </recommendedName>
</protein>
<comment type="caution">
    <text evidence="2">The sequence shown here is derived from an EMBL/GenBank/DDBJ whole genome shotgun (WGS) entry which is preliminary data.</text>
</comment>